<dbReference type="PANTHER" id="PTHR30348:SF14">
    <property type="entry name" value="BLR8050 PROTEIN"/>
    <property type="match status" value="1"/>
</dbReference>
<name>A0ABX0TQW4_9SPHN</name>
<dbReference type="PANTHER" id="PTHR30348">
    <property type="entry name" value="UNCHARACTERIZED PROTEIN YECE"/>
    <property type="match status" value="1"/>
</dbReference>
<comment type="caution">
    <text evidence="1">The sequence shown here is derived from an EMBL/GenBank/DDBJ whole genome shotgun (WGS) entry which is preliminary data.</text>
</comment>
<organism evidence="1 2">
    <name type="scientific">Sphingomonas vulcanisoli</name>
    <dbReference type="NCBI Taxonomy" id="1658060"/>
    <lineage>
        <taxon>Bacteria</taxon>
        <taxon>Pseudomonadati</taxon>
        <taxon>Pseudomonadota</taxon>
        <taxon>Alphaproteobacteria</taxon>
        <taxon>Sphingomonadales</taxon>
        <taxon>Sphingomonadaceae</taxon>
        <taxon>Sphingomonas</taxon>
    </lineage>
</organism>
<accession>A0ABX0TQW4</accession>
<keyword evidence="2" id="KW-1185">Reference proteome</keyword>
<dbReference type="Gene3D" id="3.20.20.410">
    <property type="entry name" value="Protein of unknown function UPF0759"/>
    <property type="match status" value="1"/>
</dbReference>
<dbReference type="EMBL" id="JAAOZC010000003">
    <property type="protein sequence ID" value="NIJ07918.1"/>
    <property type="molecule type" value="Genomic_DNA"/>
</dbReference>
<dbReference type="InterPro" id="IPR002763">
    <property type="entry name" value="DUF72"/>
</dbReference>
<dbReference type="Proteomes" id="UP000727456">
    <property type="component" value="Unassembled WGS sequence"/>
</dbReference>
<evidence type="ECO:0000313" key="1">
    <source>
        <dbReference type="EMBL" id="NIJ07918.1"/>
    </source>
</evidence>
<reference evidence="1 2" key="1">
    <citation type="submission" date="2020-03" db="EMBL/GenBank/DDBJ databases">
        <title>Genomic Encyclopedia of Type Strains, Phase III (KMG-III): the genomes of soil and plant-associated and newly described type strains.</title>
        <authorList>
            <person name="Whitman W."/>
        </authorList>
    </citation>
    <scope>NUCLEOTIDE SEQUENCE [LARGE SCALE GENOMIC DNA]</scope>
    <source>
        <strain evidence="1 2">CECT 8804</strain>
    </source>
</reference>
<protein>
    <submittedName>
        <fullName evidence="1">Uncharacterized protein YecE (DUF72 family)</fullName>
    </submittedName>
</protein>
<dbReference type="SUPFAM" id="SSF117396">
    <property type="entry name" value="TM1631-like"/>
    <property type="match status" value="1"/>
</dbReference>
<sequence>MQRVGTAGWSIPAAVAARFPAEGSGLERYAAVFNAVEINSSFHRPHRRATYERWAAAVPEGFRFAVKLPKAITHEARLVNCETLLAAFAEGVGGLGNTRGPVLVQLPPSLVFDAEIAEAFFPALSAALPGAIACEPRHASWFSPKAETSLVKHKVARVAADPAKIQEAAEPGGWRALTYRRFHGSPRIYYSAYDPDQVADHVASGRNAPGEVWTIYDNTASGAATEDALTLRDMLAQTA</sequence>
<evidence type="ECO:0000313" key="2">
    <source>
        <dbReference type="Proteomes" id="UP000727456"/>
    </source>
</evidence>
<gene>
    <name evidence="1" type="ORF">FHS31_001528</name>
</gene>
<dbReference type="Pfam" id="PF01904">
    <property type="entry name" value="DUF72"/>
    <property type="match status" value="1"/>
</dbReference>
<dbReference type="InterPro" id="IPR036520">
    <property type="entry name" value="UPF0759_sf"/>
</dbReference>
<proteinExistence type="predicted"/>
<dbReference type="RefSeq" id="WP_243843336.1">
    <property type="nucleotide sequence ID" value="NZ_JAAOZC010000003.1"/>
</dbReference>